<accession>A0ABP8LHH1</accession>
<evidence type="ECO:0000313" key="2">
    <source>
        <dbReference type="EMBL" id="GAA4429824.1"/>
    </source>
</evidence>
<name>A0ABP8LHH1_9BACT</name>
<evidence type="ECO:0000259" key="1">
    <source>
        <dbReference type="Pfam" id="PF09722"/>
    </source>
</evidence>
<gene>
    <name evidence="2" type="ORF">GCM10023188_15720</name>
</gene>
<comment type="caution">
    <text evidence="2">The sequence shown here is derived from an EMBL/GenBank/DDBJ whole genome shotgun (WGS) entry which is preliminary data.</text>
</comment>
<organism evidence="2 3">
    <name type="scientific">Pontibacter saemangeumensis</name>
    <dbReference type="NCBI Taxonomy" id="1084525"/>
    <lineage>
        <taxon>Bacteria</taxon>
        <taxon>Pseudomonadati</taxon>
        <taxon>Bacteroidota</taxon>
        <taxon>Cytophagia</taxon>
        <taxon>Cytophagales</taxon>
        <taxon>Hymenobacteraceae</taxon>
        <taxon>Pontibacter</taxon>
    </lineage>
</organism>
<proteinExistence type="predicted"/>
<keyword evidence="3" id="KW-1185">Reference proteome</keyword>
<reference evidence="3" key="1">
    <citation type="journal article" date="2019" name="Int. J. Syst. Evol. Microbiol.">
        <title>The Global Catalogue of Microorganisms (GCM) 10K type strain sequencing project: providing services to taxonomists for standard genome sequencing and annotation.</title>
        <authorList>
            <consortium name="The Broad Institute Genomics Platform"/>
            <consortium name="The Broad Institute Genome Sequencing Center for Infectious Disease"/>
            <person name="Wu L."/>
            <person name="Ma J."/>
        </authorList>
    </citation>
    <scope>NUCLEOTIDE SEQUENCE [LARGE SCALE GENOMIC DNA]</scope>
    <source>
        <strain evidence="3">JCM 17926</strain>
    </source>
</reference>
<dbReference type="InterPro" id="IPR024467">
    <property type="entry name" value="Xre/MbcA/ParS-like_toxin-bd"/>
</dbReference>
<evidence type="ECO:0000313" key="3">
    <source>
        <dbReference type="Proteomes" id="UP001500552"/>
    </source>
</evidence>
<dbReference type="EMBL" id="BAABHC010000005">
    <property type="protein sequence ID" value="GAA4429824.1"/>
    <property type="molecule type" value="Genomic_DNA"/>
</dbReference>
<protein>
    <recommendedName>
        <fullName evidence="1">Antitoxin Xre/MbcA/ParS-like toxin-binding domain-containing protein</fullName>
    </recommendedName>
</protein>
<dbReference type="RefSeq" id="WP_345158101.1">
    <property type="nucleotide sequence ID" value="NZ_BAABHC010000005.1"/>
</dbReference>
<dbReference type="Proteomes" id="UP001500552">
    <property type="component" value="Unassembled WGS sequence"/>
</dbReference>
<feature type="domain" description="Antitoxin Xre/MbcA/ParS-like toxin-binding" evidence="1">
    <location>
        <begin position="1"/>
        <end position="47"/>
    </location>
</feature>
<dbReference type="Pfam" id="PF09722">
    <property type="entry name" value="Xre_MbcA_ParS_C"/>
    <property type="match status" value="1"/>
</dbReference>
<sequence length="50" mass="5612">MFEDDADFKEWLHTSNTALGGAAPIDWMSSSIGREQLLDLLVSIEYGMYS</sequence>